<dbReference type="InterPro" id="IPR051786">
    <property type="entry name" value="ASN_synthetase/amidase"/>
</dbReference>
<dbReference type="Pfam" id="PF13537">
    <property type="entry name" value="GATase_7"/>
    <property type="match status" value="1"/>
</dbReference>
<sequence>MSAITGMIDINYNPLPLEMSSYLMDPLRKLPHDNMHTWSKTNVFLGCLAQWITPESIGERLPLYDEERKLAITADAIIDNREELFERLQVCKSKREAISDSELILLSYCKWEKESPKYLIGDFAFVIWDEGKNEFFGARDFCGSRTLYYCFQKGIFAFSTIMSPLNSLPFVSKQIDENWLSDFLAIPSMIESTDPSLTVFQNIKQIPPSHSFIVSRKGLFFTKYYTLTEDYESLNLKSGNDYEEAFRDLFKRAVKDRLRTYRNVGSQLSGGLDSSSVVAFAARELKTVNKPLHTYSYIPENDFVDWTPKYRIADERCFIKPTVNYVGNINDNYLDFAGESSYSVIDDWLDIMEMPYKFFENSFWIKGIFEKAKSDGIGILLNGARGNYTISWGSSLAYQAMLLKKLKLFRFYSELYSYSKMKQVSKKNVSKVVLRKAFPTLNTIIQTKKQYEFPQIINPDFASHTNVFQRINQLGLGETSGIFEDAYSIRKKHFEQLFIWNSTTTSGTKLSLRHSLNGRDPTNDIRIIRFCLATPIEQYVQNGIDRLLIRNSTKGMLPDKVRLNQRTRGIQAADVIHRMASHWNEFLGEIKILCNDSKIKNYLDVEIIKNSFSTVKDPISENAFHPNFRMLMRCIILYRFLNRLI</sequence>
<keyword evidence="11" id="KW-1185">Reference proteome</keyword>
<keyword evidence="10" id="KW-0436">Ligase</keyword>
<dbReference type="InterPro" id="IPR017932">
    <property type="entry name" value="GATase_2_dom"/>
</dbReference>
<evidence type="ECO:0000259" key="9">
    <source>
        <dbReference type="PROSITE" id="PS51278"/>
    </source>
</evidence>
<evidence type="ECO:0000313" key="10">
    <source>
        <dbReference type="EMBL" id="MBM7618260.1"/>
    </source>
</evidence>
<evidence type="ECO:0000256" key="5">
    <source>
        <dbReference type="ARBA" id="ARBA00022840"/>
    </source>
</evidence>
<dbReference type="InterPro" id="IPR029055">
    <property type="entry name" value="Ntn_hydrolases_N"/>
</dbReference>
<evidence type="ECO:0000256" key="7">
    <source>
        <dbReference type="ARBA" id="ARBA00022962"/>
    </source>
</evidence>
<dbReference type="PROSITE" id="PS51278">
    <property type="entry name" value="GATASE_TYPE_2"/>
    <property type="match status" value="1"/>
</dbReference>
<evidence type="ECO:0000256" key="8">
    <source>
        <dbReference type="ARBA" id="ARBA00048741"/>
    </source>
</evidence>
<dbReference type="CDD" id="cd00712">
    <property type="entry name" value="AsnB"/>
    <property type="match status" value="1"/>
</dbReference>
<dbReference type="SUPFAM" id="SSF52402">
    <property type="entry name" value="Adenine nucleotide alpha hydrolases-like"/>
    <property type="match status" value="1"/>
</dbReference>
<dbReference type="EMBL" id="JAFBED010000001">
    <property type="protein sequence ID" value="MBM7618260.1"/>
    <property type="molecule type" value="Genomic_DNA"/>
</dbReference>
<proteinExistence type="inferred from homology"/>
<dbReference type="Proteomes" id="UP000737402">
    <property type="component" value="Unassembled WGS sequence"/>
</dbReference>
<dbReference type="RefSeq" id="WP_204412442.1">
    <property type="nucleotide sequence ID" value="NZ_JAFBED010000001.1"/>
</dbReference>
<feature type="domain" description="Glutamine amidotransferase type-2" evidence="9">
    <location>
        <begin position="2"/>
        <end position="217"/>
    </location>
</feature>
<dbReference type="PANTHER" id="PTHR43284:SF1">
    <property type="entry name" value="ASPARAGINE SYNTHETASE"/>
    <property type="match status" value="1"/>
</dbReference>
<keyword evidence="6" id="KW-0028">Amino-acid biosynthesis</keyword>
<dbReference type="PANTHER" id="PTHR43284">
    <property type="entry name" value="ASPARAGINE SYNTHETASE (GLUTAMINE-HYDROLYZING)"/>
    <property type="match status" value="1"/>
</dbReference>
<keyword evidence="4" id="KW-0547">Nucleotide-binding</keyword>
<evidence type="ECO:0000256" key="1">
    <source>
        <dbReference type="ARBA" id="ARBA00005187"/>
    </source>
</evidence>
<dbReference type="GO" id="GO:0004066">
    <property type="term" value="F:asparagine synthase (glutamine-hydrolyzing) activity"/>
    <property type="evidence" value="ECO:0007669"/>
    <property type="project" value="UniProtKB-EC"/>
</dbReference>
<dbReference type="InterPro" id="IPR006426">
    <property type="entry name" value="Asn_synth_AEB"/>
</dbReference>
<gene>
    <name evidence="10" type="ORF">JOC95_000102</name>
</gene>
<accession>A0ABS2NVJ5</accession>
<name>A0ABS2NVJ5_9BACI</name>
<protein>
    <recommendedName>
        <fullName evidence="3">asparagine synthase (glutamine-hydrolyzing)</fullName>
        <ecNumber evidence="3">6.3.5.4</ecNumber>
    </recommendedName>
</protein>
<comment type="caution">
    <text evidence="10">The sequence shown here is derived from an EMBL/GenBank/DDBJ whole genome shotgun (WGS) entry which is preliminary data.</text>
</comment>
<evidence type="ECO:0000256" key="2">
    <source>
        <dbReference type="ARBA" id="ARBA00005752"/>
    </source>
</evidence>
<dbReference type="Pfam" id="PF00733">
    <property type="entry name" value="Asn_synthase"/>
    <property type="match status" value="1"/>
</dbReference>
<organism evidence="10 11">
    <name type="scientific">Sutcliffiella tianshenii</name>
    <dbReference type="NCBI Taxonomy" id="1463404"/>
    <lineage>
        <taxon>Bacteria</taxon>
        <taxon>Bacillati</taxon>
        <taxon>Bacillota</taxon>
        <taxon>Bacilli</taxon>
        <taxon>Bacillales</taxon>
        <taxon>Bacillaceae</taxon>
        <taxon>Sutcliffiella</taxon>
    </lineage>
</organism>
<comment type="catalytic activity">
    <reaction evidence="8">
        <text>L-aspartate + L-glutamine + ATP + H2O = L-asparagine + L-glutamate + AMP + diphosphate + H(+)</text>
        <dbReference type="Rhea" id="RHEA:12228"/>
        <dbReference type="ChEBI" id="CHEBI:15377"/>
        <dbReference type="ChEBI" id="CHEBI:15378"/>
        <dbReference type="ChEBI" id="CHEBI:29985"/>
        <dbReference type="ChEBI" id="CHEBI:29991"/>
        <dbReference type="ChEBI" id="CHEBI:30616"/>
        <dbReference type="ChEBI" id="CHEBI:33019"/>
        <dbReference type="ChEBI" id="CHEBI:58048"/>
        <dbReference type="ChEBI" id="CHEBI:58359"/>
        <dbReference type="ChEBI" id="CHEBI:456215"/>
        <dbReference type="EC" id="6.3.5.4"/>
    </reaction>
</comment>
<reference evidence="10 11" key="1">
    <citation type="submission" date="2021-01" db="EMBL/GenBank/DDBJ databases">
        <title>Genomic Encyclopedia of Type Strains, Phase IV (KMG-IV): sequencing the most valuable type-strain genomes for metagenomic binning, comparative biology and taxonomic classification.</title>
        <authorList>
            <person name="Goeker M."/>
        </authorList>
    </citation>
    <scope>NUCLEOTIDE SEQUENCE [LARGE SCALE GENOMIC DNA]</scope>
    <source>
        <strain evidence="10 11">DSM 25879</strain>
    </source>
</reference>
<evidence type="ECO:0000256" key="6">
    <source>
        <dbReference type="ARBA" id="ARBA00022888"/>
    </source>
</evidence>
<keyword evidence="7" id="KW-0315">Glutamine amidotransferase</keyword>
<dbReference type="SUPFAM" id="SSF56235">
    <property type="entry name" value="N-terminal nucleophile aminohydrolases (Ntn hydrolases)"/>
    <property type="match status" value="1"/>
</dbReference>
<dbReference type="PIRSF" id="PIRSF001589">
    <property type="entry name" value="Asn_synthetase_glu-h"/>
    <property type="match status" value="1"/>
</dbReference>
<dbReference type="InterPro" id="IPR014729">
    <property type="entry name" value="Rossmann-like_a/b/a_fold"/>
</dbReference>
<dbReference type="Gene3D" id="3.40.50.620">
    <property type="entry name" value="HUPs"/>
    <property type="match status" value="2"/>
</dbReference>
<keyword evidence="6" id="KW-0061">Asparagine biosynthesis</keyword>
<dbReference type="InterPro" id="IPR001962">
    <property type="entry name" value="Asn_synthase"/>
</dbReference>
<evidence type="ECO:0000256" key="4">
    <source>
        <dbReference type="ARBA" id="ARBA00022741"/>
    </source>
</evidence>
<dbReference type="EC" id="6.3.5.4" evidence="3"/>
<dbReference type="Gene3D" id="3.60.20.10">
    <property type="entry name" value="Glutamine Phosphoribosylpyrophosphate, subunit 1, domain 1"/>
    <property type="match status" value="1"/>
</dbReference>
<keyword evidence="5" id="KW-0067">ATP-binding</keyword>
<evidence type="ECO:0000256" key="3">
    <source>
        <dbReference type="ARBA" id="ARBA00012737"/>
    </source>
</evidence>
<comment type="pathway">
    <text evidence="1">Amino-acid biosynthesis; L-asparagine biosynthesis; L-asparagine from L-aspartate (L-Gln route): step 1/1.</text>
</comment>
<comment type="similarity">
    <text evidence="2">Belongs to the asparagine synthetase family.</text>
</comment>
<evidence type="ECO:0000313" key="11">
    <source>
        <dbReference type="Proteomes" id="UP000737402"/>
    </source>
</evidence>
<dbReference type="InterPro" id="IPR033738">
    <property type="entry name" value="AsnB_N"/>
</dbReference>